<keyword evidence="5" id="KW-0238">DNA-binding</keyword>
<sequence length="302" mass="32894">MENPDIPGDDLALEFDFQSLFDELSPDAAGLLDASDVDASSPGSLSSWIGEIEGMLMKDDDEAIAVEPSQEVFDRFFAGLLVDSPEGGPAEATDGASDKESNSSDGGGSGGGGERDEKLVVGDNELSEDADDDDPVSKKQRRQLRNKDAAARSRERKRSYVKELEMKSKYMEGECRRLGRLLQCFVAENQALRLNLENGGAYGATMAKQESAVLLLESLLLGSLLWFLGIMCLFTRPVSLQPCPVAPPLENVGEKDLRSWAPRGIRGHAFEVSAAHSFVMTRRCRASRTKMKPCYLVPRALA</sequence>
<evidence type="ECO:0000256" key="2">
    <source>
        <dbReference type="ARBA" id="ARBA00004389"/>
    </source>
</evidence>
<comment type="subcellular location">
    <subcellularLocation>
        <location evidence="2">Endoplasmic reticulum membrane</location>
        <topology evidence="2">Single-pass membrane protein</topology>
    </subcellularLocation>
    <subcellularLocation>
        <location evidence="1">Nucleus</location>
    </subcellularLocation>
</comment>
<dbReference type="PROSITE" id="PS50217">
    <property type="entry name" value="BZIP"/>
    <property type="match status" value="1"/>
</dbReference>
<dbReference type="GO" id="GO:0003677">
    <property type="term" value="F:DNA binding"/>
    <property type="evidence" value="ECO:0007669"/>
    <property type="project" value="UniProtKB-KW"/>
</dbReference>
<feature type="compositionally biased region" description="Acidic residues" evidence="8">
    <location>
        <begin position="125"/>
        <end position="134"/>
    </location>
</feature>
<evidence type="ECO:0000256" key="1">
    <source>
        <dbReference type="ARBA" id="ARBA00004123"/>
    </source>
</evidence>
<organism evidence="10 11">
    <name type="scientific">Eucalyptus globulus</name>
    <name type="common">Tasmanian blue gum</name>
    <dbReference type="NCBI Taxonomy" id="34317"/>
    <lineage>
        <taxon>Eukaryota</taxon>
        <taxon>Viridiplantae</taxon>
        <taxon>Streptophyta</taxon>
        <taxon>Embryophyta</taxon>
        <taxon>Tracheophyta</taxon>
        <taxon>Spermatophyta</taxon>
        <taxon>Magnoliopsida</taxon>
        <taxon>eudicotyledons</taxon>
        <taxon>Gunneridae</taxon>
        <taxon>Pentapetalae</taxon>
        <taxon>rosids</taxon>
        <taxon>malvids</taxon>
        <taxon>Myrtales</taxon>
        <taxon>Myrtaceae</taxon>
        <taxon>Myrtoideae</taxon>
        <taxon>Eucalypteae</taxon>
        <taxon>Eucalyptus</taxon>
    </lineage>
</organism>
<dbReference type="PROSITE" id="PS00036">
    <property type="entry name" value="BZIP_BASIC"/>
    <property type="match status" value="1"/>
</dbReference>
<gene>
    <name evidence="10" type="ORF">ACJRO7_025448</name>
</gene>
<protein>
    <recommendedName>
        <fullName evidence="9">BZIP domain-containing protein</fullName>
    </recommendedName>
</protein>
<feature type="domain" description="BZIP" evidence="9">
    <location>
        <begin position="136"/>
        <end position="193"/>
    </location>
</feature>
<dbReference type="Pfam" id="PF00170">
    <property type="entry name" value="bZIP_1"/>
    <property type="match status" value="1"/>
</dbReference>
<evidence type="ECO:0000313" key="10">
    <source>
        <dbReference type="EMBL" id="KAL3736502.1"/>
    </source>
</evidence>
<dbReference type="Gene3D" id="1.20.5.170">
    <property type="match status" value="1"/>
</dbReference>
<evidence type="ECO:0000256" key="7">
    <source>
        <dbReference type="ARBA" id="ARBA00023242"/>
    </source>
</evidence>
<dbReference type="InterPro" id="IPR004827">
    <property type="entry name" value="bZIP"/>
</dbReference>
<dbReference type="GO" id="GO:0005789">
    <property type="term" value="C:endoplasmic reticulum membrane"/>
    <property type="evidence" value="ECO:0007669"/>
    <property type="project" value="UniProtKB-SubCell"/>
</dbReference>
<comment type="similarity">
    <text evidence="3">Belongs to the bZIP family.</text>
</comment>
<comment type="caution">
    <text evidence="10">The sequence shown here is derived from an EMBL/GenBank/DDBJ whole genome shotgun (WGS) entry which is preliminary data.</text>
</comment>
<proteinExistence type="inferred from homology"/>
<dbReference type="SUPFAM" id="SSF57959">
    <property type="entry name" value="Leucine zipper domain"/>
    <property type="match status" value="1"/>
</dbReference>
<dbReference type="GO" id="GO:0005634">
    <property type="term" value="C:nucleus"/>
    <property type="evidence" value="ECO:0007669"/>
    <property type="project" value="UniProtKB-SubCell"/>
</dbReference>
<dbReference type="AlphaFoldDB" id="A0ABD3KAW1"/>
<accession>A0ABD3KAW1</accession>
<dbReference type="SMART" id="SM00338">
    <property type="entry name" value="BRLZ"/>
    <property type="match status" value="1"/>
</dbReference>
<dbReference type="EMBL" id="JBJKBG010000006">
    <property type="protein sequence ID" value="KAL3736502.1"/>
    <property type="molecule type" value="Genomic_DNA"/>
</dbReference>
<name>A0ABD3KAW1_EUCGL</name>
<feature type="region of interest" description="Disordered" evidence="8">
    <location>
        <begin position="84"/>
        <end position="158"/>
    </location>
</feature>
<evidence type="ECO:0000256" key="5">
    <source>
        <dbReference type="ARBA" id="ARBA00023125"/>
    </source>
</evidence>
<dbReference type="PANTHER" id="PTHR47416:SF8">
    <property type="entry name" value="BASIC-LEUCINE ZIPPER TRANSCRIPTION FACTOR E-RELATED"/>
    <property type="match status" value="1"/>
</dbReference>
<evidence type="ECO:0000256" key="3">
    <source>
        <dbReference type="ARBA" id="ARBA00007163"/>
    </source>
</evidence>
<dbReference type="CDD" id="cd14704">
    <property type="entry name" value="bZIP_HY5-like"/>
    <property type="match status" value="1"/>
</dbReference>
<dbReference type="Proteomes" id="UP001634007">
    <property type="component" value="Unassembled WGS sequence"/>
</dbReference>
<keyword evidence="6" id="KW-0804">Transcription</keyword>
<keyword evidence="11" id="KW-1185">Reference proteome</keyword>
<keyword evidence="7" id="KW-0539">Nucleus</keyword>
<evidence type="ECO:0000259" key="9">
    <source>
        <dbReference type="PROSITE" id="PS50217"/>
    </source>
</evidence>
<evidence type="ECO:0000313" key="11">
    <source>
        <dbReference type="Proteomes" id="UP001634007"/>
    </source>
</evidence>
<dbReference type="PANTHER" id="PTHR47416">
    <property type="entry name" value="BASIC-LEUCINE ZIPPER TRANSCRIPTION FACTOR F-RELATED"/>
    <property type="match status" value="1"/>
</dbReference>
<evidence type="ECO:0000256" key="8">
    <source>
        <dbReference type="SAM" id="MobiDB-lite"/>
    </source>
</evidence>
<keyword evidence="4" id="KW-0805">Transcription regulation</keyword>
<feature type="compositionally biased region" description="Basic and acidic residues" evidence="8">
    <location>
        <begin position="145"/>
        <end position="158"/>
    </location>
</feature>
<reference evidence="10 11" key="1">
    <citation type="submission" date="2024-11" db="EMBL/GenBank/DDBJ databases">
        <title>Chromosome-level genome assembly of Eucalyptus globulus Labill. provides insights into its genome evolution.</title>
        <authorList>
            <person name="Li X."/>
        </authorList>
    </citation>
    <scope>NUCLEOTIDE SEQUENCE [LARGE SCALE GENOMIC DNA]</scope>
    <source>
        <strain evidence="10">CL2024</strain>
        <tissue evidence="10">Fresh tender leaves</tissue>
    </source>
</reference>
<evidence type="ECO:0000256" key="6">
    <source>
        <dbReference type="ARBA" id="ARBA00023163"/>
    </source>
</evidence>
<dbReference type="InterPro" id="IPR046347">
    <property type="entry name" value="bZIP_sf"/>
</dbReference>
<evidence type="ECO:0000256" key="4">
    <source>
        <dbReference type="ARBA" id="ARBA00023015"/>
    </source>
</evidence>